<name>A0A0E9R2I4_ANGAN</name>
<dbReference type="EMBL" id="GBXM01086024">
    <property type="protein sequence ID" value="JAH22553.1"/>
    <property type="molecule type" value="Transcribed_RNA"/>
</dbReference>
<sequence length="19" mass="2290">MLLVNLLSVITFWQPIFVR</sequence>
<evidence type="ECO:0000313" key="1">
    <source>
        <dbReference type="EMBL" id="JAH22553.1"/>
    </source>
</evidence>
<protein>
    <submittedName>
        <fullName evidence="1">Uncharacterized protein</fullName>
    </submittedName>
</protein>
<accession>A0A0E9R2I4</accession>
<proteinExistence type="predicted"/>
<dbReference type="AlphaFoldDB" id="A0A0E9R2I4"/>
<reference evidence="1" key="2">
    <citation type="journal article" date="2015" name="Fish Shellfish Immunol.">
        <title>Early steps in the European eel (Anguilla anguilla)-Vibrio vulnificus interaction in the gills: Role of the RtxA13 toxin.</title>
        <authorList>
            <person name="Callol A."/>
            <person name="Pajuelo D."/>
            <person name="Ebbesson L."/>
            <person name="Teles M."/>
            <person name="MacKenzie S."/>
            <person name="Amaro C."/>
        </authorList>
    </citation>
    <scope>NUCLEOTIDE SEQUENCE</scope>
</reference>
<organism evidence="1">
    <name type="scientific">Anguilla anguilla</name>
    <name type="common">European freshwater eel</name>
    <name type="synonym">Muraena anguilla</name>
    <dbReference type="NCBI Taxonomy" id="7936"/>
    <lineage>
        <taxon>Eukaryota</taxon>
        <taxon>Metazoa</taxon>
        <taxon>Chordata</taxon>
        <taxon>Craniata</taxon>
        <taxon>Vertebrata</taxon>
        <taxon>Euteleostomi</taxon>
        <taxon>Actinopterygii</taxon>
        <taxon>Neopterygii</taxon>
        <taxon>Teleostei</taxon>
        <taxon>Anguilliformes</taxon>
        <taxon>Anguillidae</taxon>
        <taxon>Anguilla</taxon>
    </lineage>
</organism>
<reference evidence="1" key="1">
    <citation type="submission" date="2014-11" db="EMBL/GenBank/DDBJ databases">
        <authorList>
            <person name="Amaro Gonzalez C."/>
        </authorList>
    </citation>
    <scope>NUCLEOTIDE SEQUENCE</scope>
</reference>